<comment type="caution">
    <text evidence="2">The sequence shown here is derived from an EMBL/GenBank/DDBJ whole genome shotgun (WGS) entry which is preliminary data.</text>
</comment>
<dbReference type="GO" id="GO:0016579">
    <property type="term" value="P:protein deubiquitination"/>
    <property type="evidence" value="ECO:0007669"/>
    <property type="project" value="InterPro"/>
</dbReference>
<dbReference type="Pfam" id="PF00443">
    <property type="entry name" value="UCH"/>
    <property type="match status" value="1"/>
</dbReference>
<dbReference type="InterPro" id="IPR038765">
    <property type="entry name" value="Papain-like_cys_pep_sf"/>
</dbReference>
<dbReference type="EMBL" id="ASPP01046454">
    <property type="protein sequence ID" value="ETN98531.1"/>
    <property type="molecule type" value="Genomic_DNA"/>
</dbReference>
<evidence type="ECO:0000313" key="3">
    <source>
        <dbReference type="Proteomes" id="UP000023152"/>
    </source>
</evidence>
<dbReference type="Gene3D" id="3.90.70.10">
    <property type="entry name" value="Cysteine proteinases"/>
    <property type="match status" value="1"/>
</dbReference>
<gene>
    <name evidence="2" type="ORF">RFI_38961</name>
</gene>
<feature type="non-terminal residue" evidence="2">
    <location>
        <position position="1"/>
    </location>
</feature>
<keyword evidence="3" id="KW-1185">Reference proteome</keyword>
<dbReference type="AlphaFoldDB" id="X6LBL3"/>
<feature type="domain" description="Peptidase C19 ubiquitin carboxyl-terminal hydrolase" evidence="1">
    <location>
        <begin position="187"/>
        <end position="320"/>
    </location>
</feature>
<name>X6LBL3_RETFI</name>
<reference evidence="2 3" key="1">
    <citation type="journal article" date="2013" name="Curr. Biol.">
        <title>The Genome of the Foraminiferan Reticulomyxa filosa.</title>
        <authorList>
            <person name="Glockner G."/>
            <person name="Hulsmann N."/>
            <person name="Schleicher M."/>
            <person name="Noegel A.A."/>
            <person name="Eichinger L."/>
            <person name="Gallinger C."/>
            <person name="Pawlowski J."/>
            <person name="Sierra R."/>
            <person name="Euteneuer U."/>
            <person name="Pillet L."/>
            <person name="Moustafa A."/>
            <person name="Platzer M."/>
            <person name="Groth M."/>
            <person name="Szafranski K."/>
            <person name="Schliwa M."/>
        </authorList>
    </citation>
    <scope>NUCLEOTIDE SEQUENCE [LARGE SCALE GENOMIC DNA]</scope>
</reference>
<dbReference type="SUPFAM" id="SSF54001">
    <property type="entry name" value="Cysteine proteinases"/>
    <property type="match status" value="1"/>
</dbReference>
<dbReference type="InterPro" id="IPR001394">
    <property type="entry name" value="Peptidase_C19_UCH"/>
</dbReference>
<sequence>ETFKKIEEDELCLGYVNVRGKNLSELVTVANDQEDVSSFIVKKHGFFYAGQVVNMQQCSSSFEEEKTNQFEIIPVLQYARDSKCCLIQFCKVPARSRHASADIVKNLTSFKSIPYSTLFHGDNYIDVEKNQSYVFFKVFNIHNGVHTFKKQDQFNMFILLIVSPGLELDIGCSFSTKKLFFKSTLLGALQNVTHCQPQALTSKDKFGVIEFKSLTESLVEMSSETLVDGSQSFLKCKCSHNSRNNRIIAQKKKILVAPQVLVVKIDRVHPIFGYKLTPIEYPIKYFKLAKKQYSLTGVCIHIGNTNKYGHYYAFVKNMHNEMCDDYIDFLFLLLSILIRLEQFSNYILMKLSKLFA</sequence>
<dbReference type="PROSITE" id="PS00973">
    <property type="entry name" value="USP_2"/>
    <property type="match status" value="1"/>
</dbReference>
<dbReference type="GO" id="GO:0004843">
    <property type="term" value="F:cysteine-type deubiquitinase activity"/>
    <property type="evidence" value="ECO:0007669"/>
    <property type="project" value="InterPro"/>
</dbReference>
<proteinExistence type="predicted"/>
<evidence type="ECO:0000313" key="2">
    <source>
        <dbReference type="EMBL" id="ETN98531.1"/>
    </source>
</evidence>
<evidence type="ECO:0000259" key="1">
    <source>
        <dbReference type="Pfam" id="PF00443"/>
    </source>
</evidence>
<dbReference type="OrthoDB" id="2248014at2759"/>
<organism evidence="2 3">
    <name type="scientific">Reticulomyxa filosa</name>
    <dbReference type="NCBI Taxonomy" id="46433"/>
    <lineage>
        <taxon>Eukaryota</taxon>
        <taxon>Sar</taxon>
        <taxon>Rhizaria</taxon>
        <taxon>Retaria</taxon>
        <taxon>Foraminifera</taxon>
        <taxon>Monothalamids</taxon>
        <taxon>Reticulomyxidae</taxon>
        <taxon>Reticulomyxa</taxon>
    </lineage>
</organism>
<protein>
    <recommendedName>
        <fullName evidence="1">Peptidase C19 ubiquitin carboxyl-terminal hydrolase domain-containing protein</fullName>
    </recommendedName>
</protein>
<accession>X6LBL3</accession>
<dbReference type="InterPro" id="IPR018200">
    <property type="entry name" value="USP_CS"/>
</dbReference>
<dbReference type="Proteomes" id="UP000023152">
    <property type="component" value="Unassembled WGS sequence"/>
</dbReference>